<evidence type="ECO:0000256" key="4">
    <source>
        <dbReference type="ARBA" id="ARBA00023315"/>
    </source>
</evidence>
<feature type="domain" description="PglD N-terminal" evidence="7">
    <location>
        <begin position="8"/>
        <end position="88"/>
    </location>
</feature>
<dbReference type="OrthoDB" id="9794407at2"/>
<protein>
    <submittedName>
        <fullName evidence="8">Acetyltransferase EpsM</fullName>
        <ecNumber evidence="8">2.3.1.-</ecNumber>
    </submittedName>
</protein>
<organism evidence="8 9">
    <name type="scientific">Gimesia aquarii</name>
    <dbReference type="NCBI Taxonomy" id="2527964"/>
    <lineage>
        <taxon>Bacteria</taxon>
        <taxon>Pseudomonadati</taxon>
        <taxon>Planctomycetota</taxon>
        <taxon>Planctomycetia</taxon>
        <taxon>Planctomycetales</taxon>
        <taxon>Planctomycetaceae</taxon>
        <taxon>Gimesia</taxon>
    </lineage>
</organism>
<keyword evidence="3" id="KW-0677">Repeat</keyword>
<dbReference type="PANTHER" id="PTHR43300:SF7">
    <property type="entry name" value="UDP-N-ACETYLBACILLOSAMINE N-ACETYLTRANSFERASE"/>
    <property type="match status" value="1"/>
</dbReference>
<evidence type="ECO:0000256" key="3">
    <source>
        <dbReference type="ARBA" id="ARBA00022737"/>
    </source>
</evidence>
<dbReference type="Gene3D" id="3.40.50.20">
    <property type="match status" value="1"/>
</dbReference>
<dbReference type="SUPFAM" id="SSF51161">
    <property type="entry name" value="Trimeric LpxA-like enzymes"/>
    <property type="match status" value="1"/>
</dbReference>
<dbReference type="InterPro" id="IPR020019">
    <property type="entry name" value="AcTrfase_PglD-like"/>
</dbReference>
<evidence type="ECO:0000256" key="2">
    <source>
        <dbReference type="ARBA" id="ARBA00022679"/>
    </source>
</evidence>
<evidence type="ECO:0000256" key="6">
    <source>
        <dbReference type="PIRSR" id="PIRSR620019-2"/>
    </source>
</evidence>
<dbReference type="Proteomes" id="UP000318384">
    <property type="component" value="Chromosome"/>
</dbReference>
<evidence type="ECO:0000313" key="8">
    <source>
        <dbReference type="EMBL" id="QDU09748.1"/>
    </source>
</evidence>
<sequence length="212" mass="21755">MNKTSNAIILLGGGGHAKVLIDLITESGDFKIVGILDPELECGTQLKGIEVLGTDEVLPELRDQGVQNVAVAVGSIKCNLLRKTLFNRSRELNFQMPALIHPNSICSADISLSDGVQVMAGAIIQTDSILGEGTVVNTGAQVDHDCQIGSHVFLGPGVVLSGGVTIGNNTFVGAGAVLIQGVRVGDNAVIAAGAVVIQDVEDGALVKGVPAR</sequence>
<dbReference type="NCBIfam" id="TIGR03570">
    <property type="entry name" value="NeuD_NnaD"/>
    <property type="match status" value="1"/>
</dbReference>
<dbReference type="Gene3D" id="2.160.10.10">
    <property type="entry name" value="Hexapeptide repeat proteins"/>
    <property type="match status" value="1"/>
</dbReference>
<evidence type="ECO:0000256" key="5">
    <source>
        <dbReference type="PIRSR" id="PIRSR620019-1"/>
    </source>
</evidence>
<name>A0A517WWY8_9PLAN</name>
<comment type="similarity">
    <text evidence="1">Belongs to the transferase hexapeptide repeat family.</text>
</comment>
<evidence type="ECO:0000256" key="1">
    <source>
        <dbReference type="ARBA" id="ARBA00007274"/>
    </source>
</evidence>
<dbReference type="RefSeq" id="WP_145176461.1">
    <property type="nucleotide sequence ID" value="NZ_CP037422.1"/>
</dbReference>
<proteinExistence type="inferred from homology"/>
<dbReference type="EMBL" id="CP037422">
    <property type="protein sequence ID" value="QDU09748.1"/>
    <property type="molecule type" value="Genomic_DNA"/>
</dbReference>
<keyword evidence="2 8" id="KW-0808">Transferase</keyword>
<evidence type="ECO:0000313" key="9">
    <source>
        <dbReference type="Proteomes" id="UP000318384"/>
    </source>
</evidence>
<dbReference type="EC" id="2.3.1.-" evidence="8"/>
<dbReference type="InterPro" id="IPR041561">
    <property type="entry name" value="PglD_N"/>
</dbReference>
<gene>
    <name evidence="8" type="primary">epsM</name>
    <name evidence="8" type="ORF">V202x_31400</name>
</gene>
<evidence type="ECO:0000259" key="7">
    <source>
        <dbReference type="Pfam" id="PF17836"/>
    </source>
</evidence>
<dbReference type="PANTHER" id="PTHR43300">
    <property type="entry name" value="ACETYLTRANSFERASE"/>
    <property type="match status" value="1"/>
</dbReference>
<dbReference type="InterPro" id="IPR001451">
    <property type="entry name" value="Hexapep"/>
</dbReference>
<dbReference type="GO" id="GO:0016746">
    <property type="term" value="F:acyltransferase activity"/>
    <property type="evidence" value="ECO:0007669"/>
    <property type="project" value="UniProtKB-KW"/>
</dbReference>
<reference evidence="8 9" key="1">
    <citation type="submission" date="2019-03" db="EMBL/GenBank/DDBJ databases">
        <title>Deep-cultivation of Planctomycetes and their phenomic and genomic characterization uncovers novel biology.</title>
        <authorList>
            <person name="Wiegand S."/>
            <person name="Jogler M."/>
            <person name="Boedeker C."/>
            <person name="Pinto D."/>
            <person name="Vollmers J."/>
            <person name="Rivas-Marin E."/>
            <person name="Kohn T."/>
            <person name="Peeters S.H."/>
            <person name="Heuer A."/>
            <person name="Rast P."/>
            <person name="Oberbeckmann S."/>
            <person name="Bunk B."/>
            <person name="Jeske O."/>
            <person name="Meyerdierks A."/>
            <person name="Storesund J.E."/>
            <person name="Kallscheuer N."/>
            <person name="Luecker S."/>
            <person name="Lage O.M."/>
            <person name="Pohl T."/>
            <person name="Merkel B.J."/>
            <person name="Hornburger P."/>
            <person name="Mueller R.-W."/>
            <person name="Bruemmer F."/>
            <person name="Labrenz M."/>
            <person name="Spormann A.M."/>
            <person name="Op den Camp H."/>
            <person name="Overmann J."/>
            <person name="Amann R."/>
            <person name="Jetten M.S.M."/>
            <person name="Mascher T."/>
            <person name="Medema M.H."/>
            <person name="Devos D.P."/>
            <person name="Kaster A.-K."/>
            <person name="Ovreas L."/>
            <person name="Rohde M."/>
            <person name="Galperin M.Y."/>
            <person name="Jogler C."/>
        </authorList>
    </citation>
    <scope>NUCLEOTIDE SEQUENCE [LARGE SCALE GENOMIC DNA]</scope>
    <source>
        <strain evidence="8 9">V202</strain>
    </source>
</reference>
<accession>A0A517WWY8</accession>
<dbReference type="InterPro" id="IPR050179">
    <property type="entry name" value="Trans_hexapeptide_repeat"/>
</dbReference>
<keyword evidence="4 8" id="KW-0012">Acyltransferase</keyword>
<feature type="active site" description="Proton acceptor" evidence="5">
    <location>
        <position position="144"/>
    </location>
</feature>
<dbReference type="InterPro" id="IPR018357">
    <property type="entry name" value="Hexapep_transf_CS"/>
</dbReference>
<dbReference type="PROSITE" id="PS00101">
    <property type="entry name" value="HEXAPEP_TRANSFERASES"/>
    <property type="match status" value="1"/>
</dbReference>
<dbReference type="InterPro" id="IPR011004">
    <property type="entry name" value="Trimer_LpxA-like_sf"/>
</dbReference>
<dbReference type="CDD" id="cd03360">
    <property type="entry name" value="LbH_AT_putative"/>
    <property type="match status" value="1"/>
</dbReference>
<feature type="site" description="Increases basicity of active site His" evidence="5">
    <location>
        <position position="145"/>
    </location>
</feature>
<dbReference type="Pfam" id="PF17836">
    <property type="entry name" value="PglD_N"/>
    <property type="match status" value="1"/>
</dbReference>
<keyword evidence="9" id="KW-1185">Reference proteome</keyword>
<dbReference type="Pfam" id="PF00132">
    <property type="entry name" value="Hexapep"/>
    <property type="match status" value="2"/>
</dbReference>
<dbReference type="AlphaFoldDB" id="A0A517WWY8"/>
<feature type="binding site" evidence="6">
    <location>
        <position position="74"/>
    </location>
    <ligand>
        <name>substrate</name>
    </ligand>
</feature>